<sequence length="306" mass="34813">QRSVVARDTFEEAFSKNFIIVFLGLLIICINGTFVFTFMKSSVFHNDPRYILYIHLVINDMLMLFVSVTLCVISYACKHVNLSLCCMFLLIVSTTHKNTPLNLAGMAIERYIAICKPMHHPQICTVPRTCILICLIWGIGVIPGLSDLVIAAITCTLSVSYTVTICSPTFLYNTVYHEEKNKAIQCIYMSTVWLVLIYTYYRVLVAAKKMTADKISAKKAQNTILLHGGQLLLCMLSYTTPVLDFILVLILPTFRTKILFFNYLLTNMLPRLLTPLIYGVRDQKLIQHIKRNFSCKTIIKVESAKQ</sequence>
<dbReference type="Pfam" id="PF00001">
    <property type="entry name" value="7tm_1"/>
    <property type="match status" value="1"/>
</dbReference>
<proteinExistence type="predicted"/>
<keyword evidence="3 5" id="KW-1133">Transmembrane helix</keyword>
<keyword evidence="2 5" id="KW-0812">Transmembrane</keyword>
<reference evidence="7" key="3">
    <citation type="submission" date="2020-05" db="EMBL/GenBank/DDBJ databases">
        <title>Electrophorus electricus (electric eel) genome, fEleEle1, primary haplotype.</title>
        <authorList>
            <person name="Myers G."/>
            <person name="Meyer A."/>
            <person name="Fedrigo O."/>
            <person name="Formenti G."/>
            <person name="Rhie A."/>
            <person name="Tracey A."/>
            <person name="Sims Y."/>
            <person name="Jarvis E.D."/>
        </authorList>
    </citation>
    <scope>NUCLEOTIDE SEQUENCE [LARGE SCALE GENOMIC DNA]</scope>
</reference>
<evidence type="ECO:0000313" key="7">
    <source>
        <dbReference type="Ensembl" id="ENSEEEP00000004578.2"/>
    </source>
</evidence>
<dbReference type="GeneTree" id="ENSGT00940000161337"/>
<evidence type="ECO:0000259" key="6">
    <source>
        <dbReference type="PROSITE" id="PS50262"/>
    </source>
</evidence>
<dbReference type="GO" id="GO:0004930">
    <property type="term" value="F:G protein-coupled receptor activity"/>
    <property type="evidence" value="ECO:0007669"/>
    <property type="project" value="InterPro"/>
</dbReference>
<dbReference type="InterPro" id="IPR017452">
    <property type="entry name" value="GPCR_Rhodpsn_7TM"/>
</dbReference>
<keyword evidence="8" id="KW-1185">Reference proteome</keyword>
<feature type="transmembrane region" description="Helical" evidence="5">
    <location>
        <begin position="50"/>
        <end position="75"/>
    </location>
</feature>
<dbReference type="FunFam" id="1.20.1070.10:FF:000096">
    <property type="entry name" value="Odorant receptor 131-2"/>
    <property type="match status" value="1"/>
</dbReference>
<gene>
    <name evidence="7" type="primary">LOC113574252</name>
</gene>
<dbReference type="STRING" id="8005.ENSEEEP00000004578"/>
<reference evidence="7" key="5">
    <citation type="submission" date="2025-09" db="UniProtKB">
        <authorList>
            <consortium name="Ensembl"/>
        </authorList>
    </citation>
    <scope>IDENTIFICATION</scope>
</reference>
<dbReference type="GO" id="GO:0005549">
    <property type="term" value="F:odorant binding"/>
    <property type="evidence" value="ECO:0007669"/>
    <property type="project" value="TreeGrafter"/>
</dbReference>
<evidence type="ECO:0000256" key="4">
    <source>
        <dbReference type="ARBA" id="ARBA00023136"/>
    </source>
</evidence>
<feature type="transmembrane region" description="Helical" evidence="5">
    <location>
        <begin position="183"/>
        <end position="201"/>
    </location>
</feature>
<dbReference type="PROSITE" id="PS50262">
    <property type="entry name" value="G_PROTEIN_RECEP_F1_2"/>
    <property type="match status" value="1"/>
</dbReference>
<reference evidence="8" key="1">
    <citation type="journal article" date="2014" name="Science">
        <title>Nonhuman genetics. Genomic basis for the convergent evolution of electric organs.</title>
        <authorList>
            <person name="Gallant J.R."/>
            <person name="Traeger L.L."/>
            <person name="Volkening J.D."/>
            <person name="Moffett H."/>
            <person name="Chen P.H."/>
            <person name="Novina C.D."/>
            <person name="Phillips G.N.Jr."/>
            <person name="Anand R."/>
            <person name="Wells G.B."/>
            <person name="Pinch M."/>
            <person name="Guth R."/>
            <person name="Unguez G.A."/>
            <person name="Albert J.S."/>
            <person name="Zakon H.H."/>
            <person name="Samanta M.P."/>
            <person name="Sussman M.R."/>
        </authorList>
    </citation>
    <scope>NUCLEOTIDE SEQUENCE [LARGE SCALE GENOMIC DNA]</scope>
</reference>
<dbReference type="PANTHER" id="PTHR26451:SF998">
    <property type="entry name" value="ODORANT RECEPTOR-RELATED"/>
    <property type="match status" value="1"/>
</dbReference>
<dbReference type="GO" id="GO:0004984">
    <property type="term" value="F:olfactory receptor activity"/>
    <property type="evidence" value="ECO:0007669"/>
    <property type="project" value="TreeGrafter"/>
</dbReference>
<dbReference type="InterPro" id="IPR052921">
    <property type="entry name" value="GPCR1_Superfamily_Member"/>
</dbReference>
<dbReference type="CDD" id="cd00637">
    <property type="entry name" value="7tm_classA_rhodopsin-like"/>
    <property type="match status" value="1"/>
</dbReference>
<evidence type="ECO:0000256" key="5">
    <source>
        <dbReference type="SAM" id="Phobius"/>
    </source>
</evidence>
<feature type="transmembrane region" description="Helical" evidence="5">
    <location>
        <begin position="125"/>
        <end position="142"/>
    </location>
</feature>
<dbReference type="SUPFAM" id="SSF81321">
    <property type="entry name" value="Family A G protein-coupled receptor-like"/>
    <property type="match status" value="1"/>
</dbReference>
<dbReference type="OMA" id="IYMSTVW"/>
<dbReference type="Proteomes" id="UP000314983">
    <property type="component" value="Chromosome 3"/>
</dbReference>
<feature type="transmembrane region" description="Helical" evidence="5">
    <location>
        <begin position="18"/>
        <end position="38"/>
    </location>
</feature>
<name>A0A4W4E0S7_ELEEL</name>
<keyword evidence="4 5" id="KW-0472">Membrane</keyword>
<organism evidence="7 8">
    <name type="scientific">Electrophorus electricus</name>
    <name type="common">Electric eel</name>
    <name type="synonym">Gymnotus electricus</name>
    <dbReference type="NCBI Taxonomy" id="8005"/>
    <lineage>
        <taxon>Eukaryota</taxon>
        <taxon>Metazoa</taxon>
        <taxon>Chordata</taxon>
        <taxon>Craniata</taxon>
        <taxon>Vertebrata</taxon>
        <taxon>Euteleostomi</taxon>
        <taxon>Actinopterygii</taxon>
        <taxon>Neopterygii</taxon>
        <taxon>Teleostei</taxon>
        <taxon>Ostariophysi</taxon>
        <taxon>Gymnotiformes</taxon>
        <taxon>Gymnotoidei</taxon>
        <taxon>Gymnotidae</taxon>
        <taxon>Electrophorus</taxon>
    </lineage>
</organism>
<dbReference type="AlphaFoldDB" id="A0A4W4E0S7"/>
<dbReference type="GO" id="GO:0016020">
    <property type="term" value="C:membrane"/>
    <property type="evidence" value="ECO:0007669"/>
    <property type="project" value="UniProtKB-SubCell"/>
</dbReference>
<comment type="subcellular location">
    <subcellularLocation>
        <location evidence="1">Membrane</location>
    </subcellularLocation>
</comment>
<protein>
    <recommendedName>
        <fullName evidence="6">G-protein coupled receptors family 1 profile domain-containing protein</fullName>
    </recommendedName>
</protein>
<evidence type="ECO:0000313" key="8">
    <source>
        <dbReference type="Proteomes" id="UP000314983"/>
    </source>
</evidence>
<accession>A0A4W4E0S7</accession>
<evidence type="ECO:0000256" key="2">
    <source>
        <dbReference type="ARBA" id="ARBA00022692"/>
    </source>
</evidence>
<dbReference type="Ensembl" id="ENSEEET00000004642.2">
    <property type="protein sequence ID" value="ENSEEEP00000004578.2"/>
    <property type="gene ID" value="ENSEEEG00000002389.2"/>
</dbReference>
<evidence type="ECO:0000256" key="3">
    <source>
        <dbReference type="ARBA" id="ARBA00022989"/>
    </source>
</evidence>
<evidence type="ECO:0000256" key="1">
    <source>
        <dbReference type="ARBA" id="ARBA00004370"/>
    </source>
</evidence>
<dbReference type="Gene3D" id="1.20.1070.10">
    <property type="entry name" value="Rhodopsin 7-helix transmembrane proteins"/>
    <property type="match status" value="1"/>
</dbReference>
<dbReference type="PANTHER" id="PTHR26451">
    <property type="entry name" value="G_PROTEIN_RECEP_F1_2 DOMAIN-CONTAINING PROTEIN"/>
    <property type="match status" value="1"/>
</dbReference>
<feature type="domain" description="G-protein coupled receptors family 1 profile" evidence="6">
    <location>
        <begin position="30"/>
        <end position="278"/>
    </location>
</feature>
<dbReference type="InterPro" id="IPR000276">
    <property type="entry name" value="GPCR_Rhodpsn"/>
</dbReference>
<reference evidence="8" key="2">
    <citation type="journal article" date="2017" name="Sci. Adv.">
        <title>A tail of two voltages: Proteomic comparison of the three electric organs of the electric eel.</title>
        <authorList>
            <person name="Traeger L.L."/>
            <person name="Sabat G."/>
            <person name="Barrett-Wilt G.A."/>
            <person name="Wells G.B."/>
            <person name="Sussman M.R."/>
        </authorList>
    </citation>
    <scope>NUCLEOTIDE SEQUENCE [LARGE SCALE GENOMIC DNA]</scope>
</reference>
<reference evidence="7" key="4">
    <citation type="submission" date="2025-08" db="UniProtKB">
        <authorList>
            <consortium name="Ensembl"/>
        </authorList>
    </citation>
    <scope>IDENTIFICATION</scope>
</reference>